<comment type="caution">
    <text evidence="1">The sequence shown here is derived from an EMBL/GenBank/DDBJ whole genome shotgun (WGS) entry which is preliminary data.</text>
</comment>
<gene>
    <name evidence="1" type="ORF">AOQ71_35925</name>
</gene>
<dbReference type="AlphaFoldDB" id="A0A0R3CWP6"/>
<dbReference type="OrthoDB" id="596297at2"/>
<dbReference type="RefSeq" id="WP_057757378.1">
    <property type="nucleotide sequence ID" value="NZ_LJYG01000111.1"/>
</dbReference>
<evidence type="ECO:0000313" key="1">
    <source>
        <dbReference type="EMBL" id="KRQ01990.1"/>
    </source>
</evidence>
<protein>
    <submittedName>
        <fullName evidence="1">Uncharacterized protein</fullName>
    </submittedName>
</protein>
<reference evidence="1 2" key="1">
    <citation type="submission" date="2015-09" db="EMBL/GenBank/DDBJ databases">
        <title>Draft Genome Sequence of Bradyrhizobium manausense Strain BR 3351T, a Novel Symbiotic Nitrogen-Fixing Alphaproteobacterium Isolated from Brazilian Amazon Rain Forest.</title>
        <authorList>
            <person name="De Araujo J.L."/>
            <person name="Zilli J.E."/>
        </authorList>
    </citation>
    <scope>NUCLEOTIDE SEQUENCE [LARGE SCALE GENOMIC DNA]</scope>
    <source>
        <strain evidence="1 2">BR3351</strain>
    </source>
</reference>
<proteinExistence type="predicted"/>
<keyword evidence="2" id="KW-1185">Reference proteome</keyword>
<organism evidence="1 2">
    <name type="scientific">Bradyrhizobium manausense</name>
    <dbReference type="NCBI Taxonomy" id="989370"/>
    <lineage>
        <taxon>Bacteria</taxon>
        <taxon>Pseudomonadati</taxon>
        <taxon>Pseudomonadota</taxon>
        <taxon>Alphaproteobacteria</taxon>
        <taxon>Hyphomicrobiales</taxon>
        <taxon>Nitrobacteraceae</taxon>
        <taxon>Bradyrhizobium</taxon>
    </lineage>
</organism>
<evidence type="ECO:0000313" key="2">
    <source>
        <dbReference type="Proteomes" id="UP000051936"/>
    </source>
</evidence>
<dbReference type="EMBL" id="LJYG01000111">
    <property type="protein sequence ID" value="KRQ01990.1"/>
    <property type="molecule type" value="Genomic_DNA"/>
</dbReference>
<dbReference type="Proteomes" id="UP000051936">
    <property type="component" value="Unassembled WGS sequence"/>
</dbReference>
<sequence>MAEDDDYDWQWQELRLRTMLDSVDGNAFEALFREIAKRLWKASFTPTIPMGSRGDLKCDGFNADNGEVFQCYGPRYGQASVDDALEKIDTDFDGAVDHWKELLRKWTFVVGLYQGRVPSELVRRVQEKSKEHSIPAEILTRDDIIGMAKTLSLDDRAALFGRAPARAEVVRSTTYENIGRALAYIRGELATDPLVQIALPTAVEKKVEYNILPALVLHFLGVGQLGADQVRKDLAEKVDPLEAERMADGFRCRYLELSSSGAEPIGIFGQMVVFAGGANGNVEREQLPSRSLLTLSRPAKDLNSRGNPVGTGFPE</sequence>
<name>A0A0R3CWP6_9BRAD</name>
<accession>A0A0R3CWP6</accession>